<dbReference type="PANTHER" id="PTHR47926:SF341">
    <property type="entry name" value="PENTATRICOPEPTIDE REPEAT-CONTAINING PROTEIN"/>
    <property type="match status" value="1"/>
</dbReference>
<dbReference type="EMBL" id="KI392687">
    <property type="protein sequence ID" value="ERN11520.1"/>
    <property type="molecule type" value="Genomic_DNA"/>
</dbReference>
<dbReference type="NCBIfam" id="TIGR00756">
    <property type="entry name" value="PPR"/>
    <property type="match status" value="1"/>
</dbReference>
<dbReference type="Proteomes" id="UP000017836">
    <property type="component" value="Unassembled WGS sequence"/>
</dbReference>
<keyword evidence="1" id="KW-0677">Repeat</keyword>
<protein>
    <recommendedName>
        <fullName evidence="4">Pentacotripeptide-repeat region of PRORP domain-containing protein</fullName>
    </recommendedName>
</protein>
<evidence type="ECO:0008006" key="4">
    <source>
        <dbReference type="Google" id="ProtNLM"/>
    </source>
</evidence>
<dbReference type="PANTHER" id="PTHR47926">
    <property type="entry name" value="PENTATRICOPEPTIDE REPEAT-CONTAINING PROTEIN"/>
    <property type="match status" value="1"/>
</dbReference>
<sequence length="104" mass="11613">MPLDKITFLGLLSACSHGRLVKEGLMVFKTMIEFYGIKPRTKHHSCVVDMLGQAGRLREAESFIKNMLIEKEGAVWEAFLGACMIHGEMEVGAMAVEKVMEIEP</sequence>
<dbReference type="Gramene" id="ERN11520">
    <property type="protein sequence ID" value="ERN11520"/>
    <property type="gene ID" value="AMTR_s00022p00127370"/>
</dbReference>
<name>W1PW34_AMBTC</name>
<dbReference type="HOGENOM" id="CLU_002706_0_0_1"/>
<gene>
    <name evidence="2" type="ORF">AMTR_s00022p00127370</name>
</gene>
<organism evidence="2 3">
    <name type="scientific">Amborella trichopoda</name>
    <dbReference type="NCBI Taxonomy" id="13333"/>
    <lineage>
        <taxon>Eukaryota</taxon>
        <taxon>Viridiplantae</taxon>
        <taxon>Streptophyta</taxon>
        <taxon>Embryophyta</taxon>
        <taxon>Tracheophyta</taxon>
        <taxon>Spermatophyta</taxon>
        <taxon>Magnoliopsida</taxon>
        <taxon>Amborellales</taxon>
        <taxon>Amborellaceae</taxon>
        <taxon>Amborella</taxon>
    </lineage>
</organism>
<dbReference type="InterPro" id="IPR046960">
    <property type="entry name" value="PPR_At4g14850-like_plant"/>
</dbReference>
<dbReference type="InterPro" id="IPR002885">
    <property type="entry name" value="PPR_rpt"/>
</dbReference>
<evidence type="ECO:0000313" key="3">
    <source>
        <dbReference type="Proteomes" id="UP000017836"/>
    </source>
</evidence>
<dbReference type="AlphaFoldDB" id="W1PW34"/>
<dbReference type="Gene3D" id="1.25.40.10">
    <property type="entry name" value="Tetratricopeptide repeat domain"/>
    <property type="match status" value="1"/>
</dbReference>
<dbReference type="OMA" id="VECMETW"/>
<evidence type="ECO:0000313" key="2">
    <source>
        <dbReference type="EMBL" id="ERN11520.1"/>
    </source>
</evidence>
<accession>W1PW34</accession>
<dbReference type="GO" id="GO:0003723">
    <property type="term" value="F:RNA binding"/>
    <property type="evidence" value="ECO:0007669"/>
    <property type="project" value="InterPro"/>
</dbReference>
<reference evidence="3" key="1">
    <citation type="journal article" date="2013" name="Science">
        <title>The Amborella genome and the evolution of flowering plants.</title>
        <authorList>
            <consortium name="Amborella Genome Project"/>
        </authorList>
    </citation>
    <scope>NUCLEOTIDE SEQUENCE [LARGE SCALE GENOMIC DNA]</scope>
</reference>
<dbReference type="GO" id="GO:0009451">
    <property type="term" value="P:RNA modification"/>
    <property type="evidence" value="ECO:0007669"/>
    <property type="project" value="InterPro"/>
</dbReference>
<keyword evidence="3" id="KW-1185">Reference proteome</keyword>
<proteinExistence type="predicted"/>
<evidence type="ECO:0000256" key="1">
    <source>
        <dbReference type="ARBA" id="ARBA00022737"/>
    </source>
</evidence>
<dbReference type="Pfam" id="PF01535">
    <property type="entry name" value="PPR"/>
    <property type="match status" value="2"/>
</dbReference>
<dbReference type="InterPro" id="IPR011990">
    <property type="entry name" value="TPR-like_helical_dom_sf"/>
</dbReference>
<dbReference type="eggNOG" id="KOG4197">
    <property type="taxonomic scope" value="Eukaryota"/>
</dbReference>